<dbReference type="EMBL" id="RXIR01000010">
    <property type="protein sequence ID" value="TVS28659.1"/>
    <property type="molecule type" value="Genomic_DNA"/>
</dbReference>
<dbReference type="OrthoDB" id="5243299at2"/>
<keyword evidence="2" id="KW-0521">NADP</keyword>
<reference evidence="5 8" key="2">
    <citation type="submission" date="2020-07" db="EMBL/GenBank/DDBJ databases">
        <authorList>
            <person name="Khare M."/>
        </authorList>
    </citation>
    <scope>NUCLEOTIDE SEQUENCE [LARGE SCALE GENOMIC DNA]</scope>
    <source>
        <strain evidence="5 8">P8776</strain>
    </source>
</reference>
<dbReference type="InterPro" id="IPR002734">
    <property type="entry name" value="RibDG_C"/>
</dbReference>
<dbReference type="Gene3D" id="3.40.430.10">
    <property type="entry name" value="Dihydrofolate Reductase, subunit A"/>
    <property type="match status" value="1"/>
</dbReference>
<evidence type="ECO:0000256" key="1">
    <source>
        <dbReference type="ARBA" id="ARBA00005104"/>
    </source>
</evidence>
<comment type="caution">
    <text evidence="6">The sequence shown here is derived from an EMBL/GenBank/DDBJ whole genome shotgun (WGS) entry which is preliminary data.</text>
</comment>
<dbReference type="InterPro" id="IPR050765">
    <property type="entry name" value="Riboflavin_Biosynth_HTPR"/>
</dbReference>
<comment type="pathway">
    <text evidence="1">Cofactor biosynthesis; riboflavin biosynthesis.</text>
</comment>
<name>A0A6C1TWV6_9CORY</name>
<organism evidence="6 7">
    <name type="scientific">Corynebacterium sanguinis</name>
    <dbReference type="NCBI Taxonomy" id="2594913"/>
    <lineage>
        <taxon>Bacteria</taxon>
        <taxon>Bacillati</taxon>
        <taxon>Actinomycetota</taxon>
        <taxon>Actinomycetes</taxon>
        <taxon>Mycobacteriales</taxon>
        <taxon>Corynebacteriaceae</taxon>
        <taxon>Corynebacterium</taxon>
    </lineage>
</organism>
<dbReference type="Pfam" id="PF01872">
    <property type="entry name" value="RibD_C"/>
    <property type="match status" value="1"/>
</dbReference>
<dbReference type="RefSeq" id="WP_144773116.1">
    <property type="nucleotide sequence ID" value="NZ_JACEOR010000072.1"/>
</dbReference>
<dbReference type="EMBL" id="JACEOR010000072">
    <property type="protein sequence ID" value="MBA4504084.1"/>
    <property type="molecule type" value="Genomic_DNA"/>
</dbReference>
<reference evidence="6 7" key="1">
    <citation type="submission" date="2018-12" db="EMBL/GenBank/DDBJ databases">
        <title>Corynebacterium sanguinis sp. nov., a clinically-associated and environmental corynebacterium.</title>
        <authorList>
            <person name="Gonzales-Siles L."/>
            <person name="Jaen-Luchoro D."/>
            <person name="Cardew S."/>
            <person name="Inganas E."/>
            <person name="Ohlen M."/>
            <person name="Jensie-Markopolous S."/>
            <person name="Pinyeiro-Iglesias B."/>
            <person name="Molin K."/>
            <person name="Skovbjerg S."/>
            <person name="Svensson-Stadler L."/>
            <person name="Funke G."/>
            <person name="Moore E.R.B."/>
        </authorList>
    </citation>
    <scope>NUCLEOTIDE SEQUENCE [LARGE SCALE GENOMIC DNA]</scope>
    <source>
        <strain evidence="6 7">58734</strain>
    </source>
</reference>
<evidence type="ECO:0000259" key="4">
    <source>
        <dbReference type="Pfam" id="PF01872"/>
    </source>
</evidence>
<feature type="domain" description="Bacterial bifunctional deaminase-reductase C-terminal" evidence="4">
    <location>
        <begin position="31"/>
        <end position="206"/>
    </location>
</feature>
<dbReference type="GO" id="GO:0008703">
    <property type="term" value="F:5-amino-6-(5-phosphoribosylamino)uracil reductase activity"/>
    <property type="evidence" value="ECO:0007669"/>
    <property type="project" value="InterPro"/>
</dbReference>
<proteinExistence type="predicted"/>
<keyword evidence="8" id="KW-1185">Reference proteome</keyword>
<sequence>MTPADLIGPTLPAGTRETRAVAATALFGAFSRAGTSGALGNKLDSQLLLALRDWSDCVLVGAGTVRAENYEPATLPFALVSRSLSLDPDSDFFQGTPPLILTPRASLDDASLTPCRKRLTQAGATLIDTGTGSPAEIIAALHARGFSRISCEGGPSLYAAMLAADLVDLVHLTVDPSISGGDAHHLPLDGSGSSTHRFTLEATHVEPDSVLFCRYRRSRA</sequence>
<evidence type="ECO:0000256" key="2">
    <source>
        <dbReference type="ARBA" id="ARBA00022857"/>
    </source>
</evidence>
<protein>
    <submittedName>
        <fullName evidence="5">Dihydrofolate reductase family protein</fullName>
    </submittedName>
</protein>
<dbReference type="SUPFAM" id="SSF53597">
    <property type="entry name" value="Dihydrofolate reductase-like"/>
    <property type="match status" value="1"/>
</dbReference>
<evidence type="ECO:0000313" key="5">
    <source>
        <dbReference type="EMBL" id="MBA4504084.1"/>
    </source>
</evidence>
<accession>A0A6C1TWV6</accession>
<evidence type="ECO:0000256" key="3">
    <source>
        <dbReference type="ARBA" id="ARBA00023002"/>
    </source>
</evidence>
<dbReference type="Proteomes" id="UP000580709">
    <property type="component" value="Unassembled WGS sequence"/>
</dbReference>
<dbReference type="Proteomes" id="UP000336646">
    <property type="component" value="Unassembled WGS sequence"/>
</dbReference>
<dbReference type="GO" id="GO:0009231">
    <property type="term" value="P:riboflavin biosynthetic process"/>
    <property type="evidence" value="ECO:0007669"/>
    <property type="project" value="InterPro"/>
</dbReference>
<evidence type="ECO:0000313" key="7">
    <source>
        <dbReference type="Proteomes" id="UP000336646"/>
    </source>
</evidence>
<dbReference type="PANTHER" id="PTHR38011">
    <property type="entry name" value="DIHYDROFOLATE REDUCTASE FAMILY PROTEIN (AFU_ORTHOLOGUE AFUA_8G06820)"/>
    <property type="match status" value="1"/>
</dbReference>
<gene>
    <name evidence="6" type="ORF">EKI59_05850</name>
    <name evidence="5" type="ORF">H0H28_01805</name>
</gene>
<dbReference type="PANTHER" id="PTHR38011:SF7">
    <property type="entry name" value="2,5-DIAMINO-6-RIBOSYLAMINO-4(3H)-PYRIMIDINONE 5'-PHOSPHATE REDUCTASE"/>
    <property type="match status" value="1"/>
</dbReference>
<evidence type="ECO:0000313" key="6">
    <source>
        <dbReference type="EMBL" id="TVS28659.1"/>
    </source>
</evidence>
<dbReference type="AlphaFoldDB" id="A0A6C1TWV6"/>
<evidence type="ECO:0000313" key="8">
    <source>
        <dbReference type="Proteomes" id="UP000580709"/>
    </source>
</evidence>
<dbReference type="InterPro" id="IPR024072">
    <property type="entry name" value="DHFR-like_dom_sf"/>
</dbReference>
<keyword evidence="3" id="KW-0560">Oxidoreductase</keyword>